<gene>
    <name evidence="2" type="ORF">OU798_21810</name>
</gene>
<organism evidence="2 3">
    <name type="scientific">Draconibacterium aestuarii</name>
    <dbReference type="NCBI Taxonomy" id="2998507"/>
    <lineage>
        <taxon>Bacteria</taxon>
        <taxon>Pseudomonadati</taxon>
        <taxon>Bacteroidota</taxon>
        <taxon>Bacteroidia</taxon>
        <taxon>Marinilabiliales</taxon>
        <taxon>Prolixibacteraceae</taxon>
        <taxon>Draconibacterium</taxon>
    </lineage>
</organism>
<dbReference type="PROSITE" id="PS51257">
    <property type="entry name" value="PROKAR_LIPOPROTEIN"/>
    <property type="match status" value="1"/>
</dbReference>
<dbReference type="EMBL" id="JAPOHD010000065">
    <property type="protein sequence ID" value="MCY1722999.1"/>
    <property type="molecule type" value="Genomic_DNA"/>
</dbReference>
<protein>
    <recommendedName>
        <fullName evidence="4">Lipoprotein</fullName>
    </recommendedName>
</protein>
<comment type="caution">
    <text evidence="2">The sequence shown here is derived from an EMBL/GenBank/DDBJ whole genome shotgun (WGS) entry which is preliminary data.</text>
</comment>
<evidence type="ECO:0008006" key="4">
    <source>
        <dbReference type="Google" id="ProtNLM"/>
    </source>
</evidence>
<feature type="chain" id="PRO_5040801719" description="Lipoprotein" evidence="1">
    <location>
        <begin position="18"/>
        <end position="117"/>
    </location>
</feature>
<keyword evidence="1" id="KW-0732">Signal</keyword>
<evidence type="ECO:0000313" key="2">
    <source>
        <dbReference type="EMBL" id="MCY1722999.1"/>
    </source>
</evidence>
<dbReference type="AlphaFoldDB" id="A0A9X3J6T5"/>
<proteinExistence type="predicted"/>
<evidence type="ECO:0000313" key="3">
    <source>
        <dbReference type="Proteomes" id="UP001145087"/>
    </source>
</evidence>
<keyword evidence="3" id="KW-1185">Reference proteome</keyword>
<dbReference type="RefSeq" id="WP_343335324.1">
    <property type="nucleotide sequence ID" value="NZ_JAPOHD010000065.1"/>
</dbReference>
<dbReference type="Proteomes" id="UP001145087">
    <property type="component" value="Unassembled WGS sequence"/>
</dbReference>
<evidence type="ECO:0000256" key="1">
    <source>
        <dbReference type="SAM" id="SignalP"/>
    </source>
</evidence>
<feature type="signal peptide" evidence="1">
    <location>
        <begin position="1"/>
        <end position="17"/>
    </location>
</feature>
<accession>A0A9X3J6T5</accession>
<name>A0A9X3J6T5_9BACT</name>
<reference evidence="2" key="1">
    <citation type="submission" date="2022-11" db="EMBL/GenBank/DDBJ databases">
        <title>Marilongibacter aestuarii gen. nov., sp. nov., isolated from tidal flat sediment.</title>
        <authorList>
            <person name="Jiayan W."/>
        </authorList>
    </citation>
    <scope>NUCLEOTIDE SEQUENCE</scope>
    <source>
        <strain evidence="2">Z1-6</strain>
    </source>
</reference>
<sequence length="117" mass="13406">MKKVVILLLLLFIFSCSEDKNGIELAIAETGCMNAWDDYYSENNDYRDAVEKYLESNGISVYRVYAERYSNGPFCLACTCPTGRLIFIRIHEEDQIKAEQLGFTLYNDGNLIVPDNE</sequence>